<comment type="caution">
    <text evidence="1">The sequence shown here is derived from an EMBL/GenBank/DDBJ whole genome shotgun (WGS) entry which is preliminary data.</text>
</comment>
<organism evidence="1 2">
    <name type="scientific">Suillus subaureus</name>
    <dbReference type="NCBI Taxonomy" id="48587"/>
    <lineage>
        <taxon>Eukaryota</taxon>
        <taxon>Fungi</taxon>
        <taxon>Dikarya</taxon>
        <taxon>Basidiomycota</taxon>
        <taxon>Agaricomycotina</taxon>
        <taxon>Agaricomycetes</taxon>
        <taxon>Agaricomycetidae</taxon>
        <taxon>Boletales</taxon>
        <taxon>Suillineae</taxon>
        <taxon>Suillaceae</taxon>
        <taxon>Suillus</taxon>
    </lineage>
</organism>
<evidence type="ECO:0000313" key="2">
    <source>
        <dbReference type="Proteomes" id="UP000807769"/>
    </source>
</evidence>
<proteinExistence type="predicted"/>
<keyword evidence="2" id="KW-1185">Reference proteome</keyword>
<dbReference type="EMBL" id="JABBWG010000040">
    <property type="protein sequence ID" value="KAG1808046.1"/>
    <property type="molecule type" value="Genomic_DNA"/>
</dbReference>
<dbReference type="RefSeq" id="XP_041188431.1">
    <property type="nucleotide sequence ID" value="XM_041336792.1"/>
</dbReference>
<dbReference type="GeneID" id="64630808"/>
<evidence type="ECO:0000313" key="1">
    <source>
        <dbReference type="EMBL" id="KAG1808046.1"/>
    </source>
</evidence>
<gene>
    <name evidence="1" type="ORF">BJ212DRAFT_1385185</name>
</gene>
<dbReference type="Proteomes" id="UP000807769">
    <property type="component" value="Unassembled WGS sequence"/>
</dbReference>
<sequence>MSLVKIPFIMASAIGIHCSFTSPSQPPSKEEKVVPSTSLEFFIRRVLELHGLDFLKVCYSYTPVGVWFIAG</sequence>
<accession>A0A9P7E135</accession>
<reference evidence="1" key="1">
    <citation type="journal article" date="2020" name="New Phytol.">
        <title>Comparative genomics reveals dynamic genome evolution in host specialist ectomycorrhizal fungi.</title>
        <authorList>
            <person name="Lofgren L.A."/>
            <person name="Nguyen N.H."/>
            <person name="Vilgalys R."/>
            <person name="Ruytinx J."/>
            <person name="Liao H.L."/>
            <person name="Branco S."/>
            <person name="Kuo A."/>
            <person name="LaButti K."/>
            <person name="Lipzen A."/>
            <person name="Andreopoulos W."/>
            <person name="Pangilinan J."/>
            <person name="Riley R."/>
            <person name="Hundley H."/>
            <person name="Na H."/>
            <person name="Barry K."/>
            <person name="Grigoriev I.V."/>
            <person name="Stajich J.E."/>
            <person name="Kennedy P.G."/>
        </authorList>
    </citation>
    <scope>NUCLEOTIDE SEQUENCE</scope>
    <source>
        <strain evidence="1">MN1</strain>
    </source>
</reference>
<name>A0A9P7E135_9AGAM</name>
<dbReference type="AlphaFoldDB" id="A0A9P7E135"/>
<protein>
    <submittedName>
        <fullName evidence="1">Uncharacterized protein</fullName>
    </submittedName>
</protein>